<dbReference type="Proteomes" id="UP000050424">
    <property type="component" value="Unassembled WGS sequence"/>
</dbReference>
<comment type="caution">
    <text evidence="3">The sequence shown here is derived from an EMBL/GenBank/DDBJ whole genome shotgun (WGS) entry which is preliminary data.</text>
</comment>
<reference evidence="3 4" key="1">
    <citation type="submission" date="2015-09" db="EMBL/GenBank/DDBJ databases">
        <title>Draft genome of a European isolate of the apple canker pathogen Neonectria ditissima.</title>
        <authorList>
            <person name="Gomez-Cortecero A."/>
            <person name="Harrison R.J."/>
            <person name="Armitage A.D."/>
        </authorList>
    </citation>
    <scope>NUCLEOTIDE SEQUENCE [LARGE SCALE GENOMIC DNA]</scope>
    <source>
        <strain evidence="3 4">R09/05</strain>
    </source>
</reference>
<feature type="compositionally biased region" description="Polar residues" evidence="1">
    <location>
        <begin position="310"/>
        <end position="324"/>
    </location>
</feature>
<dbReference type="AlphaFoldDB" id="A0A0P7BE34"/>
<name>A0A0P7BE34_9HYPO</name>
<proteinExistence type="predicted"/>
<keyword evidence="2" id="KW-0472">Membrane</keyword>
<feature type="transmembrane region" description="Helical" evidence="2">
    <location>
        <begin position="82"/>
        <end position="103"/>
    </location>
</feature>
<protein>
    <submittedName>
        <fullName evidence="3">Uncharacterized protein</fullName>
    </submittedName>
</protein>
<feature type="transmembrane region" description="Helical" evidence="2">
    <location>
        <begin position="162"/>
        <end position="187"/>
    </location>
</feature>
<keyword evidence="2" id="KW-1133">Transmembrane helix</keyword>
<evidence type="ECO:0000256" key="1">
    <source>
        <dbReference type="SAM" id="MobiDB-lite"/>
    </source>
</evidence>
<evidence type="ECO:0000256" key="2">
    <source>
        <dbReference type="SAM" id="Phobius"/>
    </source>
</evidence>
<dbReference type="OrthoDB" id="3945378at2759"/>
<dbReference type="STRING" id="78410.A0A0P7BE34"/>
<feature type="transmembrane region" description="Helical" evidence="2">
    <location>
        <begin position="56"/>
        <end position="75"/>
    </location>
</feature>
<gene>
    <name evidence="3" type="ORF">AK830_g7750</name>
</gene>
<sequence length="346" mass="38068">MALNYTFAEVVSRPTCPVQGNSDLYGLGNRLGIYIQMLTVQLSSFLSSTRPVEDRIGQATIVFILATATVLLRLISSRQIEAVEVVPILGLISAQIGVCRVPVTGSKITLLIYVGEMVGILALFTWFWWKGMDDLPRSCKHDYAFFFAKVSIWGWFRRLNQALGIISVVGACLTYFLSLINFVSLVIRNVVDEDLMEQLGSSTGKVEMTVNIGIIVFVEVSLRWNHITDVHSLSSPGQFMPFFIALAQLVSTLYRFFDPGEGELEEEDDSVLECSHGHGRGGSSGTTDDVENIPMDNVENIPMDNVESAALSNASADTQATQGPKRNVGPFPVRHQLFGPIADDRP</sequence>
<keyword evidence="4" id="KW-1185">Reference proteome</keyword>
<feature type="region of interest" description="Disordered" evidence="1">
    <location>
        <begin position="267"/>
        <end position="346"/>
    </location>
</feature>
<feature type="transmembrane region" description="Helical" evidence="2">
    <location>
        <begin position="109"/>
        <end position="129"/>
    </location>
</feature>
<organism evidence="3 4">
    <name type="scientific">Neonectria ditissima</name>
    <dbReference type="NCBI Taxonomy" id="78410"/>
    <lineage>
        <taxon>Eukaryota</taxon>
        <taxon>Fungi</taxon>
        <taxon>Dikarya</taxon>
        <taxon>Ascomycota</taxon>
        <taxon>Pezizomycotina</taxon>
        <taxon>Sordariomycetes</taxon>
        <taxon>Hypocreomycetidae</taxon>
        <taxon>Hypocreales</taxon>
        <taxon>Nectriaceae</taxon>
        <taxon>Neonectria</taxon>
    </lineage>
</organism>
<evidence type="ECO:0000313" key="3">
    <source>
        <dbReference type="EMBL" id="KPM38818.1"/>
    </source>
</evidence>
<evidence type="ECO:0000313" key="4">
    <source>
        <dbReference type="Proteomes" id="UP000050424"/>
    </source>
</evidence>
<dbReference type="EMBL" id="LKCW01000123">
    <property type="protein sequence ID" value="KPM38818.1"/>
    <property type="molecule type" value="Genomic_DNA"/>
</dbReference>
<keyword evidence="2" id="KW-0812">Transmembrane</keyword>
<accession>A0A0P7BE34</accession>